<dbReference type="OrthoDB" id="432645at2759"/>
<keyword evidence="3" id="KW-0687">Ribonucleoprotein</keyword>
<proteinExistence type="inferred from homology"/>
<dbReference type="SUPFAM" id="SSF50104">
    <property type="entry name" value="Translation proteins SH3-like domain"/>
    <property type="match status" value="1"/>
</dbReference>
<evidence type="ECO:0008006" key="6">
    <source>
        <dbReference type="Google" id="ProtNLM"/>
    </source>
</evidence>
<accession>A0A6G1I4A5</accession>
<name>A0A6G1I4A5_9PEZI</name>
<comment type="similarity">
    <text evidence="1">Belongs to the bacterial ribosomal protein bL19 family.</text>
</comment>
<evidence type="ECO:0000256" key="2">
    <source>
        <dbReference type="ARBA" id="ARBA00022980"/>
    </source>
</evidence>
<dbReference type="GO" id="GO:0003735">
    <property type="term" value="F:structural constituent of ribosome"/>
    <property type="evidence" value="ECO:0007669"/>
    <property type="project" value="InterPro"/>
</dbReference>
<dbReference type="Proteomes" id="UP000799640">
    <property type="component" value="Unassembled WGS sequence"/>
</dbReference>
<dbReference type="InterPro" id="IPR008991">
    <property type="entry name" value="Translation_prot_SH3-like_sf"/>
</dbReference>
<dbReference type="PANTHER" id="PTHR15680">
    <property type="entry name" value="RIBOSOMAL PROTEIN L19"/>
    <property type="match status" value="1"/>
</dbReference>
<keyword evidence="2" id="KW-0689">Ribosomal protein</keyword>
<keyword evidence="5" id="KW-1185">Reference proteome</keyword>
<reference evidence="4" key="1">
    <citation type="journal article" date="2020" name="Stud. Mycol.">
        <title>101 Dothideomycetes genomes: a test case for predicting lifestyles and emergence of pathogens.</title>
        <authorList>
            <person name="Haridas S."/>
            <person name="Albert R."/>
            <person name="Binder M."/>
            <person name="Bloem J."/>
            <person name="Labutti K."/>
            <person name="Salamov A."/>
            <person name="Andreopoulos B."/>
            <person name="Baker S."/>
            <person name="Barry K."/>
            <person name="Bills G."/>
            <person name="Bluhm B."/>
            <person name="Cannon C."/>
            <person name="Castanera R."/>
            <person name="Culley D."/>
            <person name="Daum C."/>
            <person name="Ezra D."/>
            <person name="Gonzalez J."/>
            <person name="Henrissat B."/>
            <person name="Kuo A."/>
            <person name="Liang C."/>
            <person name="Lipzen A."/>
            <person name="Lutzoni F."/>
            <person name="Magnuson J."/>
            <person name="Mondo S."/>
            <person name="Nolan M."/>
            <person name="Ohm R."/>
            <person name="Pangilinan J."/>
            <person name="Park H.-J."/>
            <person name="Ramirez L."/>
            <person name="Alfaro M."/>
            <person name="Sun H."/>
            <person name="Tritt A."/>
            <person name="Yoshinaga Y."/>
            <person name="Zwiers L.-H."/>
            <person name="Turgeon B."/>
            <person name="Goodwin S."/>
            <person name="Spatafora J."/>
            <person name="Crous P."/>
            <person name="Grigoriev I."/>
        </authorList>
    </citation>
    <scope>NUCLEOTIDE SEQUENCE</scope>
    <source>
        <strain evidence="4">CBS 262.69</strain>
    </source>
</reference>
<dbReference type="InterPro" id="IPR038657">
    <property type="entry name" value="Ribosomal_bL19_sf"/>
</dbReference>
<organism evidence="4 5">
    <name type="scientific">Trichodelitschia bisporula</name>
    <dbReference type="NCBI Taxonomy" id="703511"/>
    <lineage>
        <taxon>Eukaryota</taxon>
        <taxon>Fungi</taxon>
        <taxon>Dikarya</taxon>
        <taxon>Ascomycota</taxon>
        <taxon>Pezizomycotina</taxon>
        <taxon>Dothideomycetes</taxon>
        <taxon>Dothideomycetes incertae sedis</taxon>
        <taxon>Phaeotrichales</taxon>
        <taxon>Phaeotrichaceae</taxon>
        <taxon>Trichodelitschia</taxon>
    </lineage>
</organism>
<dbReference type="GO" id="GO:0005762">
    <property type="term" value="C:mitochondrial large ribosomal subunit"/>
    <property type="evidence" value="ECO:0007669"/>
    <property type="project" value="TreeGrafter"/>
</dbReference>
<dbReference type="PANTHER" id="PTHR15680:SF9">
    <property type="entry name" value="LARGE RIBOSOMAL SUBUNIT PROTEIN BL19M"/>
    <property type="match status" value="1"/>
</dbReference>
<dbReference type="Pfam" id="PF01245">
    <property type="entry name" value="Ribosomal_L19"/>
    <property type="match status" value="1"/>
</dbReference>
<evidence type="ECO:0000256" key="3">
    <source>
        <dbReference type="ARBA" id="ARBA00023274"/>
    </source>
</evidence>
<protein>
    <recommendedName>
        <fullName evidence="6">Mitochondrial ribosomal protein-like protein</fullName>
    </recommendedName>
</protein>
<dbReference type="InterPro" id="IPR001857">
    <property type="entry name" value="Ribosomal_bL19"/>
</dbReference>
<dbReference type="Gene3D" id="2.30.30.790">
    <property type="match status" value="1"/>
</dbReference>
<evidence type="ECO:0000256" key="1">
    <source>
        <dbReference type="ARBA" id="ARBA00005781"/>
    </source>
</evidence>
<evidence type="ECO:0000313" key="4">
    <source>
        <dbReference type="EMBL" id="KAF2403133.1"/>
    </source>
</evidence>
<dbReference type="FunFam" id="2.30.30.790:FF:000007">
    <property type="entry name" value="Mitochondrial ribosomal protein, putative"/>
    <property type="match status" value="1"/>
</dbReference>
<sequence length="204" mass="22927">MAAQRRWHTIIPRDQLSNPPEGIPVTWLKPRKKLSKIYVHPPPRSMPKKCPDPVGVVTASQLATLDSSGARARLFDKENTEGVRVGDVLHVRMREGEPVSGVCLNIRRRGVETAILLRNQLTRVGVEVWVKVFSPLVQSVEIVQRRVRRARRARLYYMRQPKHDMGSVEGLVRTYLRQRAVLGSGGKGAAEMLGKKGKGKGKKK</sequence>
<dbReference type="GO" id="GO:0006412">
    <property type="term" value="P:translation"/>
    <property type="evidence" value="ECO:0007669"/>
    <property type="project" value="InterPro"/>
</dbReference>
<dbReference type="AlphaFoldDB" id="A0A6G1I4A5"/>
<dbReference type="EMBL" id="ML996690">
    <property type="protein sequence ID" value="KAF2403133.1"/>
    <property type="molecule type" value="Genomic_DNA"/>
</dbReference>
<gene>
    <name evidence="4" type="ORF">EJ06DRAFT_554658</name>
</gene>
<evidence type="ECO:0000313" key="5">
    <source>
        <dbReference type="Proteomes" id="UP000799640"/>
    </source>
</evidence>